<reference evidence="1 2" key="1">
    <citation type="submission" date="2024-01" db="EMBL/GenBank/DDBJ databases">
        <title>The genomes of 5 underutilized Papilionoideae crops provide insights into root nodulation and disease resistanc.</title>
        <authorList>
            <person name="Jiang F."/>
        </authorList>
    </citation>
    <scope>NUCLEOTIDE SEQUENCE [LARGE SCALE GENOMIC DNA]</scope>
    <source>
        <strain evidence="1">LVBAO_FW01</strain>
        <tissue evidence="1">Leaves</tissue>
    </source>
</reference>
<accession>A0AAN9PVP0</accession>
<dbReference type="AlphaFoldDB" id="A0AAN9PVP0"/>
<protein>
    <submittedName>
        <fullName evidence="1">Uncharacterized protein</fullName>
    </submittedName>
</protein>
<dbReference type="EMBL" id="JAYMYQ010000009">
    <property type="protein sequence ID" value="KAK7314075.1"/>
    <property type="molecule type" value="Genomic_DNA"/>
</dbReference>
<comment type="caution">
    <text evidence="1">The sequence shown here is derived from an EMBL/GenBank/DDBJ whole genome shotgun (WGS) entry which is preliminary data.</text>
</comment>
<dbReference type="Proteomes" id="UP001367508">
    <property type="component" value="Unassembled WGS sequence"/>
</dbReference>
<organism evidence="1 2">
    <name type="scientific">Canavalia gladiata</name>
    <name type="common">Sword bean</name>
    <name type="synonym">Dolichos gladiatus</name>
    <dbReference type="NCBI Taxonomy" id="3824"/>
    <lineage>
        <taxon>Eukaryota</taxon>
        <taxon>Viridiplantae</taxon>
        <taxon>Streptophyta</taxon>
        <taxon>Embryophyta</taxon>
        <taxon>Tracheophyta</taxon>
        <taxon>Spermatophyta</taxon>
        <taxon>Magnoliopsida</taxon>
        <taxon>eudicotyledons</taxon>
        <taxon>Gunneridae</taxon>
        <taxon>Pentapetalae</taxon>
        <taxon>rosids</taxon>
        <taxon>fabids</taxon>
        <taxon>Fabales</taxon>
        <taxon>Fabaceae</taxon>
        <taxon>Papilionoideae</taxon>
        <taxon>50 kb inversion clade</taxon>
        <taxon>NPAAA clade</taxon>
        <taxon>indigoferoid/millettioid clade</taxon>
        <taxon>Phaseoleae</taxon>
        <taxon>Canavalia</taxon>
    </lineage>
</organism>
<keyword evidence="2" id="KW-1185">Reference proteome</keyword>
<sequence length="173" mass="19400">MRGAERILSNWELSGSEAECSRGRSLHFLIRSHRNLKKGKASKTQRVFQSHLPLHSPILGKFKSILMILRLFESKSKHPIHDAIEEVVTVISSQGNRFFGPRCIQDSGQSVDLWTSKILLAAILSENSSPGPDLNQRTKVRYCLMVGMILFLKGVSRCQLKQLDDTAEVVPSS</sequence>
<evidence type="ECO:0000313" key="2">
    <source>
        <dbReference type="Proteomes" id="UP001367508"/>
    </source>
</evidence>
<evidence type="ECO:0000313" key="1">
    <source>
        <dbReference type="EMBL" id="KAK7314075.1"/>
    </source>
</evidence>
<proteinExistence type="predicted"/>
<name>A0AAN9PVP0_CANGL</name>
<gene>
    <name evidence="1" type="ORF">VNO77_39284</name>
</gene>